<name>A0A919P4X4_9CELL</name>
<comment type="caution">
    <text evidence="2">The sequence shown here is derived from an EMBL/GenBank/DDBJ whole genome shotgun (WGS) entry which is preliminary data.</text>
</comment>
<dbReference type="EMBL" id="BONK01000021">
    <property type="protein sequence ID" value="GIG23561.1"/>
    <property type="molecule type" value="Genomic_DNA"/>
</dbReference>
<dbReference type="Proteomes" id="UP000632740">
    <property type="component" value="Unassembled WGS sequence"/>
</dbReference>
<dbReference type="AlphaFoldDB" id="A0A919P4X4"/>
<feature type="domain" description="TfoX N-terminal" evidence="1">
    <location>
        <begin position="20"/>
        <end position="95"/>
    </location>
</feature>
<evidence type="ECO:0000259" key="1">
    <source>
        <dbReference type="Pfam" id="PF04993"/>
    </source>
</evidence>
<keyword evidence="3" id="KW-1185">Reference proteome</keyword>
<sequence length="109" mass="11508">MTKATDAQKERFRALVPDGPGVQVKPLFGHLGAYVNGNMFAGLYGDSVGVKLDDEARDELSALDGTVPFSPGGRPMGSYLALPPAMPPDEAAGWLVRARDHVATFPPKG</sequence>
<dbReference type="Pfam" id="PF04993">
    <property type="entry name" value="TfoX_N"/>
    <property type="match status" value="1"/>
</dbReference>
<accession>A0A919P4X4</accession>
<dbReference type="SUPFAM" id="SSF159894">
    <property type="entry name" value="YgaC/TfoX-N like"/>
    <property type="match status" value="1"/>
</dbReference>
<dbReference type="Gene3D" id="3.30.1460.30">
    <property type="entry name" value="YgaC/TfoX-N like chaperone"/>
    <property type="match status" value="1"/>
</dbReference>
<dbReference type="RefSeq" id="WP_203758567.1">
    <property type="nucleotide sequence ID" value="NZ_BONK01000021.1"/>
</dbReference>
<evidence type="ECO:0000313" key="3">
    <source>
        <dbReference type="Proteomes" id="UP000632740"/>
    </source>
</evidence>
<proteinExistence type="predicted"/>
<evidence type="ECO:0000313" key="2">
    <source>
        <dbReference type="EMBL" id="GIG23561.1"/>
    </source>
</evidence>
<reference evidence="2" key="1">
    <citation type="submission" date="2021-01" db="EMBL/GenBank/DDBJ databases">
        <title>Whole genome shotgun sequence of Cellulomonas chitinilytica NBRC 110799.</title>
        <authorList>
            <person name="Komaki H."/>
            <person name="Tamura T."/>
        </authorList>
    </citation>
    <scope>NUCLEOTIDE SEQUENCE</scope>
    <source>
        <strain evidence="2">NBRC 110799</strain>
    </source>
</reference>
<dbReference type="InterPro" id="IPR007076">
    <property type="entry name" value="TfoX_N"/>
</dbReference>
<protein>
    <recommendedName>
        <fullName evidence="1">TfoX N-terminal domain-containing protein</fullName>
    </recommendedName>
</protein>
<organism evidence="2 3">
    <name type="scientific">Cellulomonas chitinilytica</name>
    <dbReference type="NCBI Taxonomy" id="398759"/>
    <lineage>
        <taxon>Bacteria</taxon>
        <taxon>Bacillati</taxon>
        <taxon>Actinomycetota</taxon>
        <taxon>Actinomycetes</taxon>
        <taxon>Micrococcales</taxon>
        <taxon>Cellulomonadaceae</taxon>
        <taxon>Cellulomonas</taxon>
    </lineage>
</organism>
<gene>
    <name evidence="2" type="ORF">Cch01nite_42850</name>
</gene>